<dbReference type="PANTHER" id="PTHR43215">
    <property type="entry name" value="RADIAL SPOKE HEAD 1 HOMOLOG"/>
    <property type="match status" value="1"/>
</dbReference>
<gene>
    <name evidence="2" type="ORF">SteCoe_38316</name>
</gene>
<evidence type="ECO:0008006" key="4">
    <source>
        <dbReference type="Google" id="ProtNLM"/>
    </source>
</evidence>
<protein>
    <recommendedName>
        <fullName evidence="4">MORN repeat protein</fullName>
    </recommendedName>
</protein>
<name>A0A1R2ALV9_9CILI</name>
<comment type="caution">
    <text evidence="2">The sequence shown here is derived from an EMBL/GenBank/DDBJ whole genome shotgun (WGS) entry which is preliminary data.</text>
</comment>
<evidence type="ECO:0000313" key="2">
    <source>
        <dbReference type="EMBL" id="OMJ65390.1"/>
    </source>
</evidence>
<dbReference type="PANTHER" id="PTHR43215:SF14">
    <property type="entry name" value="RADIAL SPOKE HEAD 1 HOMOLOG"/>
    <property type="match status" value="1"/>
</dbReference>
<dbReference type="SUPFAM" id="SSF82185">
    <property type="entry name" value="Histone H3 K4-specific methyltransferase SET7/9 N-terminal domain"/>
    <property type="match status" value="2"/>
</dbReference>
<dbReference type="EMBL" id="MPUH01002171">
    <property type="protein sequence ID" value="OMJ65390.1"/>
    <property type="molecule type" value="Genomic_DNA"/>
</dbReference>
<dbReference type="Pfam" id="PF02493">
    <property type="entry name" value="MORN"/>
    <property type="match status" value="7"/>
</dbReference>
<organism evidence="2 3">
    <name type="scientific">Stentor coeruleus</name>
    <dbReference type="NCBI Taxonomy" id="5963"/>
    <lineage>
        <taxon>Eukaryota</taxon>
        <taxon>Sar</taxon>
        <taxon>Alveolata</taxon>
        <taxon>Ciliophora</taxon>
        <taxon>Postciliodesmatophora</taxon>
        <taxon>Heterotrichea</taxon>
        <taxon>Heterotrichida</taxon>
        <taxon>Stentoridae</taxon>
        <taxon>Stentor</taxon>
    </lineage>
</organism>
<keyword evidence="1" id="KW-0677">Repeat</keyword>
<reference evidence="2 3" key="1">
    <citation type="submission" date="2016-11" db="EMBL/GenBank/DDBJ databases">
        <title>The macronuclear genome of Stentor coeruleus: a giant cell with tiny introns.</title>
        <authorList>
            <person name="Slabodnick M."/>
            <person name="Ruby J.G."/>
            <person name="Reiff S.B."/>
            <person name="Swart E.C."/>
            <person name="Gosai S."/>
            <person name="Prabakaran S."/>
            <person name="Witkowska E."/>
            <person name="Larue G.E."/>
            <person name="Fisher S."/>
            <person name="Freeman R.M."/>
            <person name="Gunawardena J."/>
            <person name="Chu W."/>
            <person name="Stover N.A."/>
            <person name="Gregory B.D."/>
            <person name="Nowacki M."/>
            <person name="Derisi J."/>
            <person name="Roy S.W."/>
            <person name="Marshall W.F."/>
            <person name="Sood P."/>
        </authorList>
    </citation>
    <scope>NUCLEOTIDE SEQUENCE [LARGE SCALE GENOMIC DNA]</scope>
    <source>
        <strain evidence="2">WM001</strain>
    </source>
</reference>
<dbReference type="OrthoDB" id="270720at2759"/>
<dbReference type="InterPro" id="IPR003409">
    <property type="entry name" value="MORN"/>
</dbReference>
<accession>A0A1R2ALV9</accession>
<evidence type="ECO:0000313" key="3">
    <source>
        <dbReference type="Proteomes" id="UP000187209"/>
    </source>
</evidence>
<keyword evidence="3" id="KW-1185">Reference proteome</keyword>
<proteinExistence type="predicted"/>
<dbReference type="Gene3D" id="2.20.110.10">
    <property type="entry name" value="Histone H3 K4-specific methyltransferase SET7/9 N-terminal domain"/>
    <property type="match status" value="4"/>
</dbReference>
<sequence length="313" mass="36091">MEGVGLTSEDPSKYYCYKNNEIESEYVSPGKESYEGEYLEGTIKHGKGACVYANGDKYIGKWEYNKRHGEGKMIWANGQNYTGSWDNDEIEGEGTMNMTDGNTYEGIFNKGILNGKGKQWTPDGNVITATWENGKIIDKNIDFFYNDGKKYFGTMKDSLWHGCGTLEYPNGLTYEGNFEDGLYHGNGKENQDEVNYNGEWDKGLKHGKGTYQDKYGNYCNGYWDMGEKNGEFEFLFVTDEKFIITFENDKPISKGKLYLNDVYDFTQETVDELMVCGYKRIIYVEWDSEEIKKIMKRVKEYKTFGKPMIEEGN</sequence>
<dbReference type="AlphaFoldDB" id="A0A1R2ALV9"/>
<evidence type="ECO:0000256" key="1">
    <source>
        <dbReference type="ARBA" id="ARBA00022737"/>
    </source>
</evidence>
<dbReference type="SMART" id="SM00698">
    <property type="entry name" value="MORN"/>
    <property type="match status" value="7"/>
</dbReference>
<dbReference type="Proteomes" id="UP000187209">
    <property type="component" value="Unassembled WGS sequence"/>
</dbReference>